<accession>A0A8J5VQL5</accession>
<protein>
    <submittedName>
        <fullName evidence="1">Uncharacterized protein</fullName>
    </submittedName>
</protein>
<reference evidence="1" key="2">
    <citation type="submission" date="2021-02" db="EMBL/GenBank/DDBJ databases">
        <authorList>
            <person name="Kimball J.A."/>
            <person name="Haas M.W."/>
            <person name="Macchietto M."/>
            <person name="Kono T."/>
            <person name="Duquette J."/>
            <person name="Shao M."/>
        </authorList>
    </citation>
    <scope>NUCLEOTIDE SEQUENCE</scope>
    <source>
        <tissue evidence="1">Fresh leaf tissue</tissue>
    </source>
</reference>
<dbReference type="EMBL" id="JAAALK010000287">
    <property type="protein sequence ID" value="KAG8056253.1"/>
    <property type="molecule type" value="Genomic_DNA"/>
</dbReference>
<sequence>MDVLQDVLECYNTSCSPSFAVTSEPLGHRLKLIQAKTKMMDAIVAKYGEVSGRVAAFGILHHLEDVGSTISPAMEVALVTFSGECLRALSPAIAGAWKTFQAPWRAEGSSAVKAWVDEVHHKKKLWAHRTLKPSSDIPPVDPKV</sequence>
<evidence type="ECO:0000313" key="2">
    <source>
        <dbReference type="Proteomes" id="UP000729402"/>
    </source>
</evidence>
<dbReference type="AlphaFoldDB" id="A0A8J5VQL5"/>
<evidence type="ECO:0000313" key="1">
    <source>
        <dbReference type="EMBL" id="KAG8056253.1"/>
    </source>
</evidence>
<reference evidence="1" key="1">
    <citation type="journal article" date="2021" name="bioRxiv">
        <title>Whole Genome Assembly and Annotation of Northern Wild Rice, Zizania palustris L., Supports a Whole Genome Duplication in the Zizania Genus.</title>
        <authorList>
            <person name="Haas M."/>
            <person name="Kono T."/>
            <person name="Macchietto M."/>
            <person name="Millas R."/>
            <person name="McGilp L."/>
            <person name="Shao M."/>
            <person name="Duquette J."/>
            <person name="Hirsch C.N."/>
            <person name="Kimball J."/>
        </authorList>
    </citation>
    <scope>NUCLEOTIDE SEQUENCE</scope>
    <source>
        <tissue evidence="1">Fresh leaf tissue</tissue>
    </source>
</reference>
<keyword evidence="2" id="KW-1185">Reference proteome</keyword>
<gene>
    <name evidence="1" type="ORF">GUJ93_ZPchr0002g24391</name>
</gene>
<comment type="caution">
    <text evidence="1">The sequence shown here is derived from an EMBL/GenBank/DDBJ whole genome shotgun (WGS) entry which is preliminary data.</text>
</comment>
<dbReference type="Proteomes" id="UP000729402">
    <property type="component" value="Unassembled WGS sequence"/>
</dbReference>
<proteinExistence type="predicted"/>
<name>A0A8J5VQL5_ZIZPA</name>
<organism evidence="1 2">
    <name type="scientific">Zizania palustris</name>
    <name type="common">Northern wild rice</name>
    <dbReference type="NCBI Taxonomy" id="103762"/>
    <lineage>
        <taxon>Eukaryota</taxon>
        <taxon>Viridiplantae</taxon>
        <taxon>Streptophyta</taxon>
        <taxon>Embryophyta</taxon>
        <taxon>Tracheophyta</taxon>
        <taxon>Spermatophyta</taxon>
        <taxon>Magnoliopsida</taxon>
        <taxon>Liliopsida</taxon>
        <taxon>Poales</taxon>
        <taxon>Poaceae</taxon>
        <taxon>BOP clade</taxon>
        <taxon>Oryzoideae</taxon>
        <taxon>Oryzeae</taxon>
        <taxon>Zizaniinae</taxon>
        <taxon>Zizania</taxon>
    </lineage>
</organism>